<evidence type="ECO:0000313" key="3">
    <source>
        <dbReference type="EMBL" id="KAJ6766803.1"/>
    </source>
</evidence>
<sequence>MFQLLDPSQTPPSTSSSIDLESQLPETQAQTSLALVQEISQAPETHPPLFTAVNSEIWLQIPHTQAPQPHSSMEIELLHLPVPPTPQRPSPANNAQQINVVTVTQISLEWPNVIMAFCFEAAIQIALQYQKTQQSKLPIAFYLRSLSILLTFASLFSSQLISKKFPGISKVLEKVAIFLATFAFFATIATPLALSRS</sequence>
<reference evidence="3" key="2">
    <citation type="journal article" date="2023" name="Int. J. Mol. Sci.">
        <title>De Novo Assembly and Annotation of 11 Diverse Shrub Willow (Salix) Genomes Reveals Novel Gene Organization in Sex-Linked Regions.</title>
        <authorList>
            <person name="Hyden B."/>
            <person name="Feng K."/>
            <person name="Yates T.B."/>
            <person name="Jawdy S."/>
            <person name="Cereghino C."/>
            <person name="Smart L.B."/>
            <person name="Muchero W."/>
        </authorList>
    </citation>
    <scope>NUCLEOTIDE SEQUENCE</scope>
    <source>
        <tissue evidence="3">Shoot tip</tissue>
    </source>
</reference>
<organism evidence="3 4">
    <name type="scientific">Salix purpurea</name>
    <name type="common">Purple osier willow</name>
    <dbReference type="NCBI Taxonomy" id="77065"/>
    <lineage>
        <taxon>Eukaryota</taxon>
        <taxon>Viridiplantae</taxon>
        <taxon>Streptophyta</taxon>
        <taxon>Embryophyta</taxon>
        <taxon>Tracheophyta</taxon>
        <taxon>Spermatophyta</taxon>
        <taxon>Magnoliopsida</taxon>
        <taxon>eudicotyledons</taxon>
        <taxon>Gunneridae</taxon>
        <taxon>Pentapetalae</taxon>
        <taxon>rosids</taxon>
        <taxon>fabids</taxon>
        <taxon>Malpighiales</taxon>
        <taxon>Salicaceae</taxon>
        <taxon>Saliceae</taxon>
        <taxon>Salix</taxon>
    </lineage>
</organism>
<feature type="compositionally biased region" description="Low complexity" evidence="1">
    <location>
        <begin position="7"/>
        <end position="17"/>
    </location>
</feature>
<keyword evidence="4" id="KW-1185">Reference proteome</keyword>
<feature type="transmembrane region" description="Helical" evidence="2">
    <location>
        <begin position="176"/>
        <end position="194"/>
    </location>
</feature>
<dbReference type="OrthoDB" id="1745749at2759"/>
<dbReference type="EMBL" id="JAPFFK010000004">
    <property type="protein sequence ID" value="KAJ6766803.1"/>
    <property type="molecule type" value="Genomic_DNA"/>
</dbReference>
<feature type="transmembrane region" description="Helical" evidence="2">
    <location>
        <begin position="139"/>
        <end position="156"/>
    </location>
</feature>
<evidence type="ECO:0000256" key="2">
    <source>
        <dbReference type="SAM" id="Phobius"/>
    </source>
</evidence>
<evidence type="ECO:0000256" key="1">
    <source>
        <dbReference type="SAM" id="MobiDB-lite"/>
    </source>
</evidence>
<comment type="caution">
    <text evidence="3">The sequence shown here is derived from an EMBL/GenBank/DDBJ whole genome shotgun (WGS) entry which is preliminary data.</text>
</comment>
<protein>
    <submittedName>
        <fullName evidence="3">IMAP FAMILY MEMBER 1 putative-RELATED</fullName>
    </submittedName>
</protein>
<keyword evidence="2" id="KW-0472">Membrane</keyword>
<dbReference type="PANTHER" id="PTHR34741:SF1">
    <property type="entry name" value="PGG DOMAIN-CONTAINING PROTEIN"/>
    <property type="match status" value="1"/>
</dbReference>
<reference evidence="3" key="1">
    <citation type="submission" date="2022-11" db="EMBL/GenBank/DDBJ databases">
        <authorList>
            <person name="Hyden B.L."/>
            <person name="Feng K."/>
            <person name="Yates T."/>
            <person name="Jawdy S."/>
            <person name="Smart L.B."/>
            <person name="Muchero W."/>
        </authorList>
    </citation>
    <scope>NUCLEOTIDE SEQUENCE</scope>
    <source>
        <tissue evidence="3">Shoot tip</tissue>
    </source>
</reference>
<gene>
    <name evidence="3" type="ORF">OIU79_022713</name>
</gene>
<dbReference type="Proteomes" id="UP001151532">
    <property type="component" value="Chromosome 4"/>
</dbReference>
<keyword evidence="2" id="KW-1133">Transmembrane helix</keyword>
<keyword evidence="2" id="KW-0812">Transmembrane</keyword>
<dbReference type="PANTHER" id="PTHR34741">
    <property type="entry name" value="IMAP FAMILY MEMBER 1, PUTATIVE-RELATED"/>
    <property type="match status" value="1"/>
</dbReference>
<feature type="region of interest" description="Disordered" evidence="1">
    <location>
        <begin position="1"/>
        <end position="24"/>
    </location>
</feature>
<proteinExistence type="predicted"/>
<dbReference type="AlphaFoldDB" id="A0A9Q0WHG2"/>
<evidence type="ECO:0000313" key="4">
    <source>
        <dbReference type="Proteomes" id="UP001151532"/>
    </source>
</evidence>
<name>A0A9Q0WHG2_SALPP</name>
<accession>A0A9Q0WHG2</accession>